<dbReference type="GO" id="GO:0004519">
    <property type="term" value="F:endonuclease activity"/>
    <property type="evidence" value="ECO:0007669"/>
    <property type="project" value="UniProtKB-KW"/>
</dbReference>
<evidence type="ECO:0000259" key="2">
    <source>
        <dbReference type="Pfam" id="PF03372"/>
    </source>
</evidence>
<evidence type="ECO:0000313" key="4">
    <source>
        <dbReference type="Proteomes" id="UP000616769"/>
    </source>
</evidence>
<dbReference type="OMA" id="YIWHTED"/>
<evidence type="ECO:0000313" key="3">
    <source>
        <dbReference type="EMBL" id="KPM12003.1"/>
    </source>
</evidence>
<dbReference type="EMBL" id="JXLN01018529">
    <property type="protein sequence ID" value="KPM12003.1"/>
    <property type="molecule type" value="Genomic_DNA"/>
</dbReference>
<dbReference type="InterPro" id="IPR050410">
    <property type="entry name" value="CCR4/nocturin_mRNA_transcr"/>
</dbReference>
<sequence length="496" mass="57344">MWNHKEDQSNHKERIERNQNDSGSEEKSLKNFEDSDQTVSTSVLDSGKITSNNDLNSKSPQCQCDEFDKSEFEDLKICLCSLRNFSLNLFDLQPSYSTPYLQSQPMFYDNPGQLFNYIRKCRRWIKVSRPNNTSRLEEFSLTTYNILSQNLLLNHLYLYQNLNRSDLEWIERSNRLKKELIDLNSDIFCLQEVHMQNFTTSILPWLKKLGYQEVSKQKTGENHDGCSILFKKTKFQLQDSLEIQMNRLDLSCLLDRDQIALVVKLKPIGKLRTSDTNLIIANTHLLFNPKRGDIKLAQLRLLLAEIQRFAVWNRPNQIPCEDPFKMKYFPIILCGDFNSEPGSPLIKFLENGEFNFDGLRSGDISGQFDGKHKGRFLCKNDILLNGIDSNSCYDEKSMKNTATESNDEKDLNLKHVLNLQSVYPTVDEFNNPLVSIATMYDQGLVDHLFYSRNHQNLQLAAFHQLMSKRNLAKIGSLPNSILGSDHISLSAKFYLS</sequence>
<dbReference type="VEuPathDB" id="VectorBase:SSCA009400"/>
<feature type="compositionally biased region" description="Basic and acidic residues" evidence="1">
    <location>
        <begin position="1"/>
        <end position="33"/>
    </location>
</feature>
<evidence type="ECO:0000256" key="1">
    <source>
        <dbReference type="SAM" id="MobiDB-lite"/>
    </source>
</evidence>
<feature type="domain" description="Endonuclease/exonuclease/phosphatase" evidence="2">
    <location>
        <begin position="143"/>
        <end position="486"/>
    </location>
</feature>
<organism evidence="3 4">
    <name type="scientific">Sarcoptes scabiei</name>
    <name type="common">Itch mite</name>
    <name type="synonym">Acarus scabiei</name>
    <dbReference type="NCBI Taxonomy" id="52283"/>
    <lineage>
        <taxon>Eukaryota</taxon>
        <taxon>Metazoa</taxon>
        <taxon>Ecdysozoa</taxon>
        <taxon>Arthropoda</taxon>
        <taxon>Chelicerata</taxon>
        <taxon>Arachnida</taxon>
        <taxon>Acari</taxon>
        <taxon>Acariformes</taxon>
        <taxon>Sarcoptiformes</taxon>
        <taxon>Astigmata</taxon>
        <taxon>Psoroptidia</taxon>
        <taxon>Sarcoptoidea</taxon>
        <taxon>Sarcoptidae</taxon>
        <taxon>Sarcoptinae</taxon>
        <taxon>Sarcoptes</taxon>
    </lineage>
</organism>
<dbReference type="AlphaFoldDB" id="A0A132AM76"/>
<reference evidence="3 4" key="1">
    <citation type="journal article" date="2015" name="Parasit. Vectors">
        <title>Draft genome of the scabies mite.</title>
        <authorList>
            <person name="Rider S.D.Jr."/>
            <person name="Morgan M.S."/>
            <person name="Arlian L.G."/>
        </authorList>
    </citation>
    <scope>NUCLEOTIDE SEQUENCE [LARGE SCALE GENOMIC DNA]</scope>
    <source>
        <strain evidence="3">Arlian Lab</strain>
    </source>
</reference>
<dbReference type="PANTHER" id="PTHR12121">
    <property type="entry name" value="CARBON CATABOLITE REPRESSOR PROTEIN 4"/>
    <property type="match status" value="1"/>
</dbReference>
<keyword evidence="3" id="KW-0378">Hydrolase</keyword>
<keyword evidence="3" id="KW-0255">Endonuclease</keyword>
<feature type="region of interest" description="Disordered" evidence="1">
    <location>
        <begin position="1"/>
        <end position="52"/>
    </location>
</feature>
<dbReference type="SUPFAM" id="SSF56219">
    <property type="entry name" value="DNase I-like"/>
    <property type="match status" value="1"/>
</dbReference>
<dbReference type="OrthoDB" id="10253982at2759"/>
<comment type="caution">
    <text evidence="3">The sequence shown here is derived from an EMBL/GenBank/DDBJ whole genome shotgun (WGS) entry which is preliminary data.</text>
</comment>
<dbReference type="InterPro" id="IPR036691">
    <property type="entry name" value="Endo/exonu/phosph_ase_sf"/>
</dbReference>
<protein>
    <submittedName>
        <fullName evidence="3">Endonuclease/Exonuclease/phosphatase domain containing protein</fullName>
    </submittedName>
</protein>
<dbReference type="PANTHER" id="PTHR12121:SF34">
    <property type="entry name" value="PROTEIN ANGEL"/>
    <property type="match status" value="1"/>
</dbReference>
<accession>A0A132AM76</accession>
<dbReference type="Proteomes" id="UP000616769">
    <property type="component" value="Unassembled WGS sequence"/>
</dbReference>
<keyword evidence="3" id="KW-0540">Nuclease</keyword>
<feature type="compositionally biased region" description="Polar residues" evidence="1">
    <location>
        <begin position="37"/>
        <end position="52"/>
    </location>
</feature>
<dbReference type="GO" id="GO:0000175">
    <property type="term" value="F:3'-5'-RNA exonuclease activity"/>
    <property type="evidence" value="ECO:0007669"/>
    <property type="project" value="TreeGrafter"/>
</dbReference>
<dbReference type="Gene3D" id="3.60.10.10">
    <property type="entry name" value="Endonuclease/exonuclease/phosphatase"/>
    <property type="match status" value="1"/>
</dbReference>
<gene>
    <name evidence="3" type="ORF">QR98_0105840</name>
</gene>
<dbReference type="InterPro" id="IPR005135">
    <property type="entry name" value="Endo/exonuclease/phosphatase"/>
</dbReference>
<proteinExistence type="predicted"/>
<name>A0A132AM76_SARSC</name>
<dbReference type="Pfam" id="PF03372">
    <property type="entry name" value="Exo_endo_phos"/>
    <property type="match status" value="1"/>
</dbReference>